<evidence type="ECO:0000313" key="4">
    <source>
        <dbReference type="EMBL" id="PCC97734.1"/>
    </source>
</evidence>
<dbReference type="InterPro" id="IPR030836">
    <property type="entry name" value="ABC_peri_PhnD-like"/>
</dbReference>
<dbReference type="InterPro" id="IPR005770">
    <property type="entry name" value="PhnD"/>
</dbReference>
<dbReference type="NCBIfam" id="TIGR04553">
    <property type="entry name" value="ABC_peri_selen"/>
    <property type="match status" value="1"/>
</dbReference>
<dbReference type="NCBIfam" id="TIGR01098">
    <property type="entry name" value="3A0109s03R"/>
    <property type="match status" value="1"/>
</dbReference>
<dbReference type="Proteomes" id="UP000344571">
    <property type="component" value="Chromosome"/>
</dbReference>
<evidence type="ECO:0000313" key="6">
    <source>
        <dbReference type="Proteomes" id="UP000243750"/>
    </source>
</evidence>
<keyword evidence="7" id="KW-1185">Reference proteome</keyword>
<proteinExistence type="inferred from homology"/>
<evidence type="ECO:0000256" key="2">
    <source>
        <dbReference type="ARBA" id="ARBA00022729"/>
    </source>
</evidence>
<dbReference type="CDD" id="cd13572">
    <property type="entry name" value="PBP2_PnhD_2"/>
    <property type="match status" value="1"/>
</dbReference>
<dbReference type="SUPFAM" id="SSF53850">
    <property type="entry name" value="Periplasmic binding protein-like II"/>
    <property type="match status" value="1"/>
</dbReference>
<evidence type="ECO:0000313" key="5">
    <source>
        <dbReference type="EMBL" id="QFY58893.1"/>
    </source>
</evidence>
<evidence type="ECO:0000256" key="3">
    <source>
        <dbReference type="SAM" id="SignalP"/>
    </source>
</evidence>
<dbReference type="EMBL" id="CP033116">
    <property type="protein sequence ID" value="QFY58893.1"/>
    <property type="molecule type" value="Genomic_DNA"/>
</dbReference>
<dbReference type="PANTHER" id="PTHR35841">
    <property type="entry name" value="PHOSPHONATES-BINDING PERIPLASMIC PROTEIN"/>
    <property type="match status" value="1"/>
</dbReference>
<accession>A0AA91TZ84</accession>
<sequence>MIKRPLAVMAGLCLSVATVFASTPALAEQDVLRVSAIPDEAPTELLRKFEPLGAYLEKELDMKVSFQPVSDYAGVVEALGSKRLDLAWLGGFTFVQARIRTGDAIPLVQREQDAVFTSTFITADPKIKEHKDLKGKSFAFGSVSSTSGHLMPRYFMQQDGLDVDNYLGRVGYSGAHDATVAWVESGRVDAGVLNASVWEKLVEDGKVDTDKVRVYTTTPTYFDYNWTVRGDMDPELVERIKQAFLKLDPENPEHKAILDLQRASRFVETKPENYQGIEEAARAAGLL</sequence>
<dbReference type="GO" id="GO:0043190">
    <property type="term" value="C:ATP-binding cassette (ABC) transporter complex"/>
    <property type="evidence" value="ECO:0007669"/>
    <property type="project" value="InterPro"/>
</dbReference>
<dbReference type="PANTHER" id="PTHR35841:SF1">
    <property type="entry name" value="PHOSPHONATES-BINDING PERIPLASMIC PROTEIN"/>
    <property type="match status" value="1"/>
</dbReference>
<name>A0AA91TZ84_9GAMM</name>
<comment type="similarity">
    <text evidence="1">Belongs to the phosphate/phosphite/phosphonate binding protein family.</text>
</comment>
<evidence type="ECO:0000256" key="1">
    <source>
        <dbReference type="ARBA" id="ARBA00007162"/>
    </source>
</evidence>
<reference evidence="4 6" key="1">
    <citation type="submission" date="2017-09" db="EMBL/GenBank/DDBJ databases">
        <title>Bacterial and phytoplankton interrelationship in Kongsfjorden, an Arctic fjord.</title>
        <authorList>
            <person name="Sinha R."/>
            <person name="Krishnan K."/>
        </authorList>
    </citation>
    <scope>NUCLEOTIDE SEQUENCE [LARGE SCALE GENOMIC DNA]</scope>
    <source>
        <strain evidence="4 6">58</strain>
    </source>
</reference>
<dbReference type="AlphaFoldDB" id="A0AA91TZ84"/>
<gene>
    <name evidence="4" type="ORF">CO192_20100</name>
    <name evidence="5" type="ORF">EAO82_16815</name>
</gene>
<evidence type="ECO:0000313" key="7">
    <source>
        <dbReference type="Proteomes" id="UP000344571"/>
    </source>
</evidence>
<dbReference type="GO" id="GO:0055085">
    <property type="term" value="P:transmembrane transport"/>
    <property type="evidence" value="ECO:0007669"/>
    <property type="project" value="InterPro"/>
</dbReference>
<dbReference type="Pfam" id="PF12974">
    <property type="entry name" value="Phosphonate-bd"/>
    <property type="match status" value="1"/>
</dbReference>
<dbReference type="Proteomes" id="UP000243750">
    <property type="component" value="Unassembled WGS sequence"/>
</dbReference>
<reference evidence="5 7" key="2">
    <citation type="submission" date="2018-10" db="EMBL/GenBank/DDBJ databases">
        <title>Complete genome sequence of Pseudomonas pelagia strain Kongs-67.</title>
        <authorList>
            <person name="Sinha R.K."/>
            <person name="Krishnan K."/>
        </authorList>
    </citation>
    <scope>NUCLEOTIDE SEQUENCE [LARGE SCALE GENOMIC DNA]</scope>
    <source>
        <strain evidence="5 7">Kongs-67</strain>
    </source>
</reference>
<feature type="chain" id="PRO_5041662173" evidence="3">
    <location>
        <begin position="22"/>
        <end position="287"/>
    </location>
</feature>
<feature type="signal peptide" evidence="3">
    <location>
        <begin position="1"/>
        <end position="21"/>
    </location>
</feature>
<organism evidence="4 6">
    <name type="scientific">Halopseudomonas pelagia</name>
    <dbReference type="NCBI Taxonomy" id="553151"/>
    <lineage>
        <taxon>Bacteria</taxon>
        <taxon>Pseudomonadati</taxon>
        <taxon>Pseudomonadota</taxon>
        <taxon>Gammaproteobacteria</taxon>
        <taxon>Pseudomonadales</taxon>
        <taxon>Pseudomonadaceae</taxon>
        <taxon>Halopseudomonas</taxon>
    </lineage>
</organism>
<dbReference type="RefSeq" id="WP_096348474.1">
    <property type="nucleotide sequence ID" value="NZ_CP033116.1"/>
</dbReference>
<dbReference type="EMBL" id="NWMT01000248">
    <property type="protein sequence ID" value="PCC97734.1"/>
    <property type="molecule type" value="Genomic_DNA"/>
</dbReference>
<protein>
    <submittedName>
        <fullName evidence="4">Selenate ABC transporter substrate-binding protein</fullName>
    </submittedName>
</protein>
<dbReference type="Gene3D" id="3.40.190.10">
    <property type="entry name" value="Periplasmic binding protein-like II"/>
    <property type="match status" value="2"/>
</dbReference>
<keyword evidence="2 3" id="KW-0732">Signal</keyword>